<dbReference type="PANTHER" id="PTHR34456:SF13">
    <property type="entry name" value="REVERSE TRANSCRIPTASE DOMAIN-CONTAINING PROTEIN"/>
    <property type="match status" value="1"/>
</dbReference>
<comment type="caution">
    <text evidence="1">The sequence shown here is derived from an EMBL/GenBank/DDBJ whole genome shotgun (WGS) entry which is preliminary data.</text>
</comment>
<gene>
    <name evidence="1" type="ORF">ZIOFF_074278</name>
</gene>
<dbReference type="InterPro" id="IPR008686">
    <property type="entry name" value="RNA_pol_mitovir"/>
</dbReference>
<dbReference type="Proteomes" id="UP000734854">
    <property type="component" value="Unassembled WGS sequence"/>
</dbReference>
<name>A0A8J5ELM9_ZINOF</name>
<protein>
    <recommendedName>
        <fullName evidence="3">RNA-dependent RNA polymerase</fullName>
    </recommendedName>
</protein>
<proteinExistence type="predicted"/>
<evidence type="ECO:0000313" key="2">
    <source>
        <dbReference type="Proteomes" id="UP000734854"/>
    </source>
</evidence>
<dbReference type="PANTHER" id="PTHR34456">
    <property type="entry name" value="MITOVIRUS RNA-DEPENDENT RNA POLYMERASE"/>
    <property type="match status" value="1"/>
</dbReference>
<organism evidence="1 2">
    <name type="scientific">Zingiber officinale</name>
    <name type="common">Ginger</name>
    <name type="synonym">Amomum zingiber</name>
    <dbReference type="NCBI Taxonomy" id="94328"/>
    <lineage>
        <taxon>Eukaryota</taxon>
        <taxon>Viridiplantae</taxon>
        <taxon>Streptophyta</taxon>
        <taxon>Embryophyta</taxon>
        <taxon>Tracheophyta</taxon>
        <taxon>Spermatophyta</taxon>
        <taxon>Magnoliopsida</taxon>
        <taxon>Liliopsida</taxon>
        <taxon>Zingiberales</taxon>
        <taxon>Zingiberaceae</taxon>
        <taxon>Zingiber</taxon>
    </lineage>
</organism>
<keyword evidence="2" id="KW-1185">Reference proteome</keyword>
<accession>A0A8J5ELM9</accession>
<geneLocation type="mitochondrion" evidence="1"/>
<dbReference type="EMBL" id="JACMSC010000023">
    <property type="protein sequence ID" value="KAG6467773.1"/>
    <property type="molecule type" value="Genomic_DNA"/>
</dbReference>
<evidence type="ECO:0000313" key="1">
    <source>
        <dbReference type="EMBL" id="KAG6467773.1"/>
    </source>
</evidence>
<sequence>MVTCIFCGVILTRGFFYYASWPLFALSHHCVIWWCAEQVYPGKVFRDYALLGDDVVIADQRVAALYESVLSGVYQKELISDRGAAEFAKKFRVKGLRKDFSPISIRDLLNSHHPFGLATVRQKDPHLSFPLLMRGRPLNPYLKGYLIDSLRKKVRPKDIRTPPDEVFHNIPTDGMDEFGLLRPMKDFLEWSCLVQQWLEYLHWYSKLALVRFGVAFKLYDVVSSKGLDYQVPILEPLPLHGVGGVMIDPDGTVVGYLPIIVREEGQARAVDKGKRRAWGRFEKVLQRHYIDIHTVEQKKKVRKTDILAIELILPPLPTGTALSFP</sequence>
<evidence type="ECO:0008006" key="3">
    <source>
        <dbReference type="Google" id="ProtNLM"/>
    </source>
</evidence>
<dbReference type="AlphaFoldDB" id="A0A8J5ELM9"/>
<reference evidence="1 2" key="1">
    <citation type="submission" date="2020-08" db="EMBL/GenBank/DDBJ databases">
        <title>Plant Genome Project.</title>
        <authorList>
            <person name="Zhang R.-G."/>
        </authorList>
    </citation>
    <scope>NUCLEOTIDE SEQUENCE [LARGE SCALE GENOMIC DNA]</scope>
    <source>
        <tissue evidence="1">Rhizome</tissue>
    </source>
</reference>
<dbReference type="Pfam" id="PF05919">
    <property type="entry name" value="Mitovir_RNA_pol"/>
    <property type="match status" value="1"/>
</dbReference>
<keyword evidence="1" id="KW-0496">Mitochondrion</keyword>